<evidence type="ECO:0000313" key="1">
    <source>
        <dbReference type="EMBL" id="KAJ1361755.1"/>
    </source>
</evidence>
<keyword evidence="2" id="KW-1185">Reference proteome</keyword>
<dbReference type="AlphaFoldDB" id="A0AAD5MNE2"/>
<proteinExistence type="predicted"/>
<name>A0AAD5MNE2_PARTN</name>
<gene>
    <name evidence="1" type="ORF">KIN20_021090</name>
</gene>
<reference evidence="1" key="1">
    <citation type="submission" date="2021-06" db="EMBL/GenBank/DDBJ databases">
        <title>Parelaphostrongylus tenuis whole genome reference sequence.</title>
        <authorList>
            <person name="Garwood T.J."/>
            <person name="Larsen P.A."/>
            <person name="Fountain-Jones N.M."/>
            <person name="Garbe J.R."/>
            <person name="Macchietto M.G."/>
            <person name="Kania S.A."/>
            <person name="Gerhold R.W."/>
            <person name="Richards J.E."/>
            <person name="Wolf T.M."/>
        </authorList>
    </citation>
    <scope>NUCLEOTIDE SEQUENCE</scope>
    <source>
        <strain evidence="1">MNPRO001-30</strain>
        <tissue evidence="1">Meninges</tissue>
    </source>
</reference>
<organism evidence="1 2">
    <name type="scientific">Parelaphostrongylus tenuis</name>
    <name type="common">Meningeal worm</name>
    <dbReference type="NCBI Taxonomy" id="148309"/>
    <lineage>
        <taxon>Eukaryota</taxon>
        <taxon>Metazoa</taxon>
        <taxon>Ecdysozoa</taxon>
        <taxon>Nematoda</taxon>
        <taxon>Chromadorea</taxon>
        <taxon>Rhabditida</taxon>
        <taxon>Rhabditina</taxon>
        <taxon>Rhabditomorpha</taxon>
        <taxon>Strongyloidea</taxon>
        <taxon>Metastrongylidae</taxon>
        <taxon>Parelaphostrongylus</taxon>
    </lineage>
</organism>
<comment type="caution">
    <text evidence="1">The sequence shown here is derived from an EMBL/GenBank/DDBJ whole genome shotgun (WGS) entry which is preliminary data.</text>
</comment>
<dbReference type="EMBL" id="JAHQIW010004262">
    <property type="protein sequence ID" value="KAJ1361755.1"/>
    <property type="molecule type" value="Genomic_DNA"/>
</dbReference>
<dbReference type="Proteomes" id="UP001196413">
    <property type="component" value="Unassembled WGS sequence"/>
</dbReference>
<protein>
    <submittedName>
        <fullName evidence="1">Uncharacterized protein</fullName>
    </submittedName>
</protein>
<evidence type="ECO:0000313" key="2">
    <source>
        <dbReference type="Proteomes" id="UP001196413"/>
    </source>
</evidence>
<accession>A0AAD5MNE2</accession>
<sequence length="135" mass="14117">MVYSSSPDVRARVPGVAPGEGEAGAFVQRLVMQTLAVFVVGMPQNCIVVGNTVTGICTKMPQTPPAAMMCNGAMETAANPPQHLTVRGTTSTTNIIMANWSRTTWQSEVNRVVRMLASGPLGSNFFSASAVVSGS</sequence>